<evidence type="ECO:0000313" key="1">
    <source>
        <dbReference type="EMBL" id="VDO49551.1"/>
    </source>
</evidence>
<evidence type="ECO:0000313" key="2">
    <source>
        <dbReference type="Proteomes" id="UP000268014"/>
    </source>
</evidence>
<dbReference type="WBParaSite" id="HPLM_0001353401-mRNA-1">
    <property type="protein sequence ID" value="HPLM_0001353401-mRNA-1"/>
    <property type="gene ID" value="HPLM_0001353401"/>
</dbReference>
<sequence length="168" mass="18772">MNFDIQSESTIVVNTFGGRAEKRKSKRVITRLYNTEEDSIEAELLTSDQLTPPLQVGPIPHQGEIFIREHLLNDEAQRILHGLSGTVVPETLLRMDYFSTIMKLHKPVIQLPSGLFLTPTMFGPILSGVAHDDHEQSDNDIGMQTCTAFNLSQNEMDISEFGDSTQSV</sequence>
<proteinExistence type="predicted"/>
<dbReference type="EMBL" id="UZAF01018243">
    <property type="protein sequence ID" value="VDO49551.1"/>
    <property type="molecule type" value="Genomic_DNA"/>
</dbReference>
<organism evidence="3">
    <name type="scientific">Haemonchus placei</name>
    <name type="common">Barber's pole worm</name>
    <dbReference type="NCBI Taxonomy" id="6290"/>
    <lineage>
        <taxon>Eukaryota</taxon>
        <taxon>Metazoa</taxon>
        <taxon>Ecdysozoa</taxon>
        <taxon>Nematoda</taxon>
        <taxon>Chromadorea</taxon>
        <taxon>Rhabditida</taxon>
        <taxon>Rhabditina</taxon>
        <taxon>Rhabditomorpha</taxon>
        <taxon>Strongyloidea</taxon>
        <taxon>Trichostrongylidae</taxon>
        <taxon>Haemonchus</taxon>
    </lineage>
</organism>
<gene>
    <name evidence="1" type="ORF">HPLM_LOCUS13527</name>
</gene>
<reference evidence="3" key="1">
    <citation type="submission" date="2017-02" db="UniProtKB">
        <authorList>
            <consortium name="WormBaseParasite"/>
        </authorList>
    </citation>
    <scope>IDENTIFICATION</scope>
</reference>
<evidence type="ECO:0000313" key="3">
    <source>
        <dbReference type="WBParaSite" id="HPLM_0001353401-mRNA-1"/>
    </source>
</evidence>
<keyword evidence="2" id="KW-1185">Reference proteome</keyword>
<dbReference type="AlphaFoldDB" id="A0A0N4WQ49"/>
<accession>A0A0N4WQ49</accession>
<name>A0A0N4WQ49_HAEPC</name>
<protein>
    <submittedName>
        <fullName evidence="3">DUF3398 domain-containing protein</fullName>
    </submittedName>
</protein>
<dbReference type="Proteomes" id="UP000268014">
    <property type="component" value="Unassembled WGS sequence"/>
</dbReference>
<reference evidence="1 2" key="2">
    <citation type="submission" date="2018-11" db="EMBL/GenBank/DDBJ databases">
        <authorList>
            <consortium name="Pathogen Informatics"/>
        </authorList>
    </citation>
    <scope>NUCLEOTIDE SEQUENCE [LARGE SCALE GENOMIC DNA]</scope>
    <source>
        <strain evidence="1 2">MHpl1</strain>
    </source>
</reference>